<dbReference type="AlphaFoldDB" id="A0A9P5ZJW0"/>
<comment type="caution">
    <text evidence="2">The sequence shown here is derived from an EMBL/GenBank/DDBJ whole genome shotgun (WGS) entry which is preliminary data.</text>
</comment>
<evidence type="ECO:0000259" key="1">
    <source>
        <dbReference type="Pfam" id="PF17667"/>
    </source>
</evidence>
<feature type="domain" description="Fungal-type protein kinase" evidence="1">
    <location>
        <begin position="81"/>
        <end position="456"/>
    </location>
</feature>
<keyword evidence="3" id="KW-1185">Reference proteome</keyword>
<name>A0A9P5ZJW0_PLEER</name>
<dbReference type="InterPro" id="IPR040976">
    <property type="entry name" value="Pkinase_fungal"/>
</dbReference>
<accession>A0A9P5ZJW0</accession>
<reference evidence="2" key="1">
    <citation type="submission" date="2020-11" db="EMBL/GenBank/DDBJ databases">
        <authorList>
            <consortium name="DOE Joint Genome Institute"/>
            <person name="Ahrendt S."/>
            <person name="Riley R."/>
            <person name="Andreopoulos W."/>
            <person name="Labutti K."/>
            <person name="Pangilinan J."/>
            <person name="Ruiz-Duenas F.J."/>
            <person name="Barrasa J.M."/>
            <person name="Sanchez-Garcia M."/>
            <person name="Camarero S."/>
            <person name="Miyauchi S."/>
            <person name="Serrano A."/>
            <person name="Linde D."/>
            <person name="Babiker R."/>
            <person name="Drula E."/>
            <person name="Ayuso-Fernandez I."/>
            <person name="Pacheco R."/>
            <person name="Padilla G."/>
            <person name="Ferreira P."/>
            <person name="Barriuso J."/>
            <person name="Kellner H."/>
            <person name="Castanera R."/>
            <person name="Alfaro M."/>
            <person name="Ramirez L."/>
            <person name="Pisabarro A.G."/>
            <person name="Kuo A."/>
            <person name="Tritt A."/>
            <person name="Lipzen A."/>
            <person name="He G."/>
            <person name="Yan M."/>
            <person name="Ng V."/>
            <person name="Cullen D."/>
            <person name="Martin F."/>
            <person name="Rosso M.-N."/>
            <person name="Henrissat B."/>
            <person name="Hibbett D."/>
            <person name="Martinez A.T."/>
            <person name="Grigoriev I.V."/>
        </authorList>
    </citation>
    <scope>NUCLEOTIDE SEQUENCE</scope>
    <source>
        <strain evidence="2">ATCC 90797</strain>
    </source>
</reference>
<dbReference type="SUPFAM" id="SSF56112">
    <property type="entry name" value="Protein kinase-like (PK-like)"/>
    <property type="match status" value="1"/>
</dbReference>
<organism evidence="2 3">
    <name type="scientific">Pleurotus eryngii</name>
    <name type="common">Boletus of the steppes</name>
    <dbReference type="NCBI Taxonomy" id="5323"/>
    <lineage>
        <taxon>Eukaryota</taxon>
        <taxon>Fungi</taxon>
        <taxon>Dikarya</taxon>
        <taxon>Basidiomycota</taxon>
        <taxon>Agaricomycotina</taxon>
        <taxon>Agaricomycetes</taxon>
        <taxon>Agaricomycetidae</taxon>
        <taxon>Agaricales</taxon>
        <taxon>Pleurotineae</taxon>
        <taxon>Pleurotaceae</taxon>
        <taxon>Pleurotus</taxon>
    </lineage>
</organism>
<dbReference type="InterPro" id="IPR008266">
    <property type="entry name" value="Tyr_kinase_AS"/>
</dbReference>
<dbReference type="PROSITE" id="PS00109">
    <property type="entry name" value="PROTEIN_KINASE_TYR"/>
    <property type="match status" value="1"/>
</dbReference>
<evidence type="ECO:0000313" key="3">
    <source>
        <dbReference type="Proteomes" id="UP000807025"/>
    </source>
</evidence>
<sequence length="581" mass="64672">MVDHDTQLEQRAKWDGWEVKIYPPLRRLFNHITNFSHPGELKATRNIKIDANRQLKGEEYTTGFPKVAPDGTGSRVLECDSWMDVDWFVEVKPKESQGLPAKDATISAVVCQAADYARLHMSCRPFQLFSVGLLIFGRKFMVGIFDRDGVSLSPISDFCDGSEGFRTFIKLSPDFLPYLVLCPMEYPMMVKGVTSTKWVHNSWLTVGPPIWVSLSLIGRGTNIWPVIPVIWNSGKCTIVDGAPLSILKNVWRNSKRTRETFVFGSLDAPPPGVARFLQEGDVLFDTKNDIADIIETNAEANAPSGTGTGTGTAVLHRLILWTIGRPLWHFVSYLELLKAFRAAIVGHQQLVARGILHRDISAGNIMISASNNPSAGEEGFLMDSEFARIDQVVHVTKIPGGPQHTTWSVPRRGIQMTGTVHFMAREILHSIVKNKPIEHTESLDLESFAWVFTYVVLRRLLRDLGDETNSTVSKDARIAIKTVYDQSFGALKLDTVLTQRRSLGVFDLKENGIEGLVPAAITYFMKVPGMLVAANHAAAQPPDPLFSDMMLPQAPQERSTHVKLIYFIDKSVASLAEEMQG</sequence>
<proteinExistence type="predicted"/>
<dbReference type="Pfam" id="PF17667">
    <property type="entry name" value="Pkinase_fungal"/>
    <property type="match status" value="1"/>
</dbReference>
<dbReference type="PANTHER" id="PTHR38248:SF2">
    <property type="entry name" value="FUNK1 11"/>
    <property type="match status" value="1"/>
</dbReference>
<protein>
    <recommendedName>
        <fullName evidence="1">Fungal-type protein kinase domain-containing protein</fullName>
    </recommendedName>
</protein>
<evidence type="ECO:0000313" key="2">
    <source>
        <dbReference type="EMBL" id="KAF9487679.1"/>
    </source>
</evidence>
<dbReference type="Proteomes" id="UP000807025">
    <property type="component" value="Unassembled WGS sequence"/>
</dbReference>
<gene>
    <name evidence="2" type="ORF">BDN71DRAFT_1544317</name>
</gene>
<dbReference type="EMBL" id="MU154757">
    <property type="protein sequence ID" value="KAF9487679.1"/>
    <property type="molecule type" value="Genomic_DNA"/>
</dbReference>
<dbReference type="GO" id="GO:0004672">
    <property type="term" value="F:protein kinase activity"/>
    <property type="evidence" value="ECO:0007669"/>
    <property type="project" value="InterPro"/>
</dbReference>
<dbReference type="PANTHER" id="PTHR38248">
    <property type="entry name" value="FUNK1 6"/>
    <property type="match status" value="1"/>
</dbReference>
<dbReference type="OrthoDB" id="3271139at2759"/>
<dbReference type="Gene3D" id="1.10.510.10">
    <property type="entry name" value="Transferase(Phosphotransferase) domain 1"/>
    <property type="match status" value="1"/>
</dbReference>
<dbReference type="InterPro" id="IPR011009">
    <property type="entry name" value="Kinase-like_dom_sf"/>
</dbReference>